<accession>A0A9X4PBG1</accession>
<evidence type="ECO:0000259" key="3">
    <source>
        <dbReference type="Pfam" id="PF13556"/>
    </source>
</evidence>
<feature type="domain" description="CdaR GGDEF-like" evidence="4">
    <location>
        <begin position="143"/>
        <end position="254"/>
    </location>
</feature>
<proteinExistence type="inferred from homology"/>
<evidence type="ECO:0000256" key="1">
    <source>
        <dbReference type="ARBA" id="ARBA00006754"/>
    </source>
</evidence>
<dbReference type="InterPro" id="IPR051448">
    <property type="entry name" value="CdaR-like_regulators"/>
</dbReference>
<feature type="domain" description="Putative sugar diacid recognition" evidence="2">
    <location>
        <begin position="3"/>
        <end position="137"/>
    </location>
</feature>
<feature type="domain" description="PucR C-terminal helix-turn-helix" evidence="3">
    <location>
        <begin position="305"/>
        <end position="359"/>
    </location>
</feature>
<evidence type="ECO:0000259" key="2">
    <source>
        <dbReference type="Pfam" id="PF05651"/>
    </source>
</evidence>
<protein>
    <recommendedName>
        <fullName evidence="7">CdaR family transcriptional regulator</fullName>
    </recommendedName>
</protein>
<dbReference type="PANTHER" id="PTHR33744:SF15">
    <property type="entry name" value="CARBOHYDRATE DIACID REGULATOR"/>
    <property type="match status" value="1"/>
</dbReference>
<dbReference type="Proteomes" id="UP001155500">
    <property type="component" value="Unassembled WGS sequence"/>
</dbReference>
<evidence type="ECO:0000313" key="6">
    <source>
        <dbReference type="Proteomes" id="UP001155500"/>
    </source>
</evidence>
<dbReference type="EMBL" id="LWID01000001">
    <property type="protein sequence ID" value="MDG6896013.1"/>
    <property type="molecule type" value="Genomic_DNA"/>
</dbReference>
<dbReference type="InterPro" id="IPR042070">
    <property type="entry name" value="PucR_C-HTH_sf"/>
</dbReference>
<dbReference type="Gene3D" id="1.10.10.2840">
    <property type="entry name" value="PucR C-terminal helix-turn-helix domain"/>
    <property type="match status" value="1"/>
</dbReference>
<sequence>MKLNQQIAQKIVQRTMKIIGYSVNVMDETGTIIASGDLNRIGQSHIGAIIALRENRMVEINQTLAQQWQHQVKQGINLPIRYLNQSIGVIGISGEPDKVRHYVELAKMATELIVEQAVIQEQQQWNKRYKEEFLLQLLNGTGDLTTLRQQSTFFTFDPQQTRRVIVIKLLHSSPEYLQEFINHLEQIGFTDYAVINLTQIALLQHINSLEQANHQLNKQLPQQNKQHYKVAIGSVCTQLEDLYISYQTAQNILAYGLAMRPKQHYYFFDQHSLPALLFNLTDTWYMQKILQHSEKLKQQDNKKVLLKTLQQYFLANCDLDRTAQKLFIHPNTLRYRLARIEQITNLKINNIEDKFNLYLCALLSR</sequence>
<keyword evidence="6" id="KW-1185">Reference proteome</keyword>
<dbReference type="RefSeq" id="WP_279573373.1">
    <property type="nucleotide sequence ID" value="NZ_LWID01000001.1"/>
</dbReference>
<gene>
    <name evidence="5" type="ORF">A6A20_10370</name>
</gene>
<comment type="similarity">
    <text evidence="1">Belongs to the CdaR family.</text>
</comment>
<dbReference type="InterPro" id="IPR041522">
    <property type="entry name" value="CdaR_GGDEF"/>
</dbReference>
<dbReference type="Pfam" id="PF13556">
    <property type="entry name" value="HTH_30"/>
    <property type="match status" value="1"/>
</dbReference>
<dbReference type="Pfam" id="PF17853">
    <property type="entry name" value="GGDEF_2"/>
    <property type="match status" value="1"/>
</dbReference>
<evidence type="ECO:0000259" key="4">
    <source>
        <dbReference type="Pfam" id="PF17853"/>
    </source>
</evidence>
<dbReference type="PANTHER" id="PTHR33744">
    <property type="entry name" value="CARBOHYDRATE DIACID REGULATOR"/>
    <property type="match status" value="1"/>
</dbReference>
<comment type="caution">
    <text evidence="5">The sequence shown here is derived from an EMBL/GenBank/DDBJ whole genome shotgun (WGS) entry which is preliminary data.</text>
</comment>
<dbReference type="InterPro" id="IPR008599">
    <property type="entry name" value="Diacid_rec"/>
</dbReference>
<reference evidence="5" key="1">
    <citation type="submission" date="2016-03" db="EMBL/GenBank/DDBJ databases">
        <title>Co-evolution between Pasteurellaceae and their hosts.</title>
        <authorList>
            <person name="Hansen M.J."/>
            <person name="Bojesen A.M."/>
            <person name="Planet P."/>
        </authorList>
    </citation>
    <scope>NUCLEOTIDE SEQUENCE</scope>
    <source>
        <strain evidence="5">146/S8/89</strain>
    </source>
</reference>
<name>A0A9X4PBG1_9PAST</name>
<organism evidence="5 6">
    <name type="scientific">Volucribacter amazonae</name>
    <dbReference type="NCBI Taxonomy" id="256731"/>
    <lineage>
        <taxon>Bacteria</taxon>
        <taxon>Pseudomonadati</taxon>
        <taxon>Pseudomonadota</taxon>
        <taxon>Gammaproteobacteria</taxon>
        <taxon>Pasteurellales</taxon>
        <taxon>Pasteurellaceae</taxon>
        <taxon>Volucribacter</taxon>
    </lineage>
</organism>
<dbReference type="AlphaFoldDB" id="A0A9X4PBG1"/>
<dbReference type="InterPro" id="IPR025736">
    <property type="entry name" value="PucR_C-HTH_dom"/>
</dbReference>
<evidence type="ECO:0008006" key="7">
    <source>
        <dbReference type="Google" id="ProtNLM"/>
    </source>
</evidence>
<dbReference type="Pfam" id="PF05651">
    <property type="entry name" value="Diacid_rec"/>
    <property type="match status" value="1"/>
</dbReference>
<evidence type="ECO:0000313" key="5">
    <source>
        <dbReference type="EMBL" id="MDG6896013.1"/>
    </source>
</evidence>